<dbReference type="PROSITE" id="PS51257">
    <property type="entry name" value="PROKAR_LIPOPROTEIN"/>
    <property type="match status" value="1"/>
</dbReference>
<evidence type="ECO:0000313" key="2">
    <source>
        <dbReference type="EMBL" id="ATX70750.1"/>
    </source>
</evidence>
<keyword evidence="1" id="KW-0732">Signal</keyword>
<dbReference type="EMBL" id="CP024870">
    <property type="protein sequence ID" value="ATX70750.1"/>
    <property type="molecule type" value="Genomic_DNA"/>
</dbReference>
<dbReference type="KEGG" id="scla:SCLARK_00663"/>
<reference evidence="2 3" key="1">
    <citation type="submission" date="2017-11" db="EMBL/GenBank/DDBJ databases">
        <title>Complete genome sequence of Spiroplasma clarkii CN-5 (DSM 19994).</title>
        <authorList>
            <person name="Tsai Y.-M."/>
            <person name="Chang A."/>
            <person name="Lo W.-S."/>
            <person name="Kuo C.-H."/>
        </authorList>
    </citation>
    <scope>NUCLEOTIDE SEQUENCE [LARGE SCALE GENOMIC DNA]</scope>
    <source>
        <strain evidence="2 3">CN-5</strain>
    </source>
</reference>
<organism evidence="2 3">
    <name type="scientific">Spiroplasma clarkii</name>
    <dbReference type="NCBI Taxonomy" id="2139"/>
    <lineage>
        <taxon>Bacteria</taxon>
        <taxon>Bacillati</taxon>
        <taxon>Mycoplasmatota</taxon>
        <taxon>Mollicutes</taxon>
        <taxon>Entomoplasmatales</taxon>
        <taxon>Spiroplasmataceae</taxon>
        <taxon>Spiroplasma</taxon>
    </lineage>
</organism>
<feature type="signal peptide" evidence="1">
    <location>
        <begin position="1"/>
        <end position="23"/>
    </location>
</feature>
<accession>A0A1Y0L010</accession>
<dbReference type="Proteomes" id="UP000231179">
    <property type="component" value="Chromosome"/>
</dbReference>
<dbReference type="RefSeq" id="WP_100254313.1">
    <property type="nucleotide sequence ID" value="NZ_CP015819.1"/>
</dbReference>
<dbReference type="AlphaFoldDB" id="A0A1Y0L010"/>
<keyword evidence="3" id="KW-1185">Reference proteome</keyword>
<sequence length="184" mass="21349">MRKILSLLSALLITSAASSTVIACKPDNHAPTVDESWFTLRNQPQPKDQEDVIKIYKLIEDGFWKYKALSDVEETNWLKENDVSSSGIGPENWQESYKEFLKTNSNTQKRGVYSSLHLIPYFKMTQLDLPDFYLEYNGDKVEIFQVDWDDVLDWVNITNNKELSNPDYTKFIDEGLEWAKAPIE</sequence>
<evidence type="ECO:0008006" key="4">
    <source>
        <dbReference type="Google" id="ProtNLM"/>
    </source>
</evidence>
<gene>
    <name evidence="2" type="ORF">SCLAR_v1c04260</name>
</gene>
<evidence type="ECO:0000313" key="3">
    <source>
        <dbReference type="Proteomes" id="UP000231179"/>
    </source>
</evidence>
<proteinExistence type="predicted"/>
<protein>
    <recommendedName>
        <fullName evidence="4">Lipoprotein</fullName>
    </recommendedName>
</protein>
<feature type="chain" id="PRO_5011987859" description="Lipoprotein" evidence="1">
    <location>
        <begin position="24"/>
        <end position="184"/>
    </location>
</feature>
<evidence type="ECO:0000256" key="1">
    <source>
        <dbReference type="SAM" id="SignalP"/>
    </source>
</evidence>
<name>A0A1Y0L010_9MOLU</name>